<evidence type="ECO:0000313" key="1">
    <source>
        <dbReference type="EMBL" id="ACX95747.1"/>
    </source>
</evidence>
<dbReference type="OrthoDB" id="9791200at2"/>
<reference evidence="1 2" key="1">
    <citation type="submission" date="2009-10" db="EMBL/GenBank/DDBJ databases">
        <title>Complete sequence of Halothiobacillus neapolitanus c2.</title>
        <authorList>
            <consortium name="US DOE Joint Genome Institute"/>
            <person name="Lucas S."/>
            <person name="Copeland A."/>
            <person name="Lapidus A."/>
            <person name="Glavina del Rio T."/>
            <person name="Tice H."/>
            <person name="Bruce D."/>
            <person name="Goodwin L."/>
            <person name="Pitluck S."/>
            <person name="Davenport K."/>
            <person name="Brettin T."/>
            <person name="Detter J.C."/>
            <person name="Han C."/>
            <person name="Tapia R."/>
            <person name="Larimer F."/>
            <person name="Land M."/>
            <person name="Hauser L."/>
            <person name="Kyrpides N."/>
            <person name="Mikhailova N."/>
            <person name="Kerfeld C."/>
            <person name="Cannon G."/>
            <person name="Heinhort S."/>
        </authorList>
    </citation>
    <scope>NUCLEOTIDE SEQUENCE [LARGE SCALE GENOMIC DNA]</scope>
    <source>
        <strain evidence="2">ATCC 23641 / c2</strain>
    </source>
</reference>
<gene>
    <name evidence="1" type="ordered locus">Hneap_0904</name>
</gene>
<dbReference type="eggNOG" id="ENOG5032WAV">
    <property type="taxonomic scope" value="Bacteria"/>
</dbReference>
<accession>D0KZ74</accession>
<organism evidence="1 2">
    <name type="scientific">Halothiobacillus neapolitanus (strain ATCC 23641 / DSM 15147 / CIP 104769 / NCIMB 8539 / c2)</name>
    <name type="common">Thiobacillus neapolitanus</name>
    <dbReference type="NCBI Taxonomy" id="555778"/>
    <lineage>
        <taxon>Bacteria</taxon>
        <taxon>Pseudomonadati</taxon>
        <taxon>Pseudomonadota</taxon>
        <taxon>Gammaproteobacteria</taxon>
        <taxon>Chromatiales</taxon>
        <taxon>Halothiobacillaceae</taxon>
        <taxon>Halothiobacillus</taxon>
    </lineage>
</organism>
<dbReference type="KEGG" id="hna:Hneap_0904"/>
<dbReference type="HOGENOM" id="CLU_158704_0_0_6"/>
<dbReference type="RefSeq" id="WP_012823783.1">
    <property type="nucleotide sequence ID" value="NC_013422.1"/>
</dbReference>
<sequence>MKHTSYVGLDLDAQGGMTHIGKIIRDGWLFGFIPETETGTGWTHTQIQMLYEKVFAAWEPYAHIPSRLPPELKEKYLRIQEDALKRARENGWDPELSDDD</sequence>
<protein>
    <submittedName>
        <fullName evidence="1">Uncharacterized protein</fullName>
    </submittedName>
</protein>
<keyword evidence="2" id="KW-1185">Reference proteome</keyword>
<dbReference type="AlphaFoldDB" id="D0KZ74"/>
<dbReference type="Proteomes" id="UP000009102">
    <property type="component" value="Chromosome"/>
</dbReference>
<dbReference type="STRING" id="555778.Hneap_0904"/>
<evidence type="ECO:0000313" key="2">
    <source>
        <dbReference type="Proteomes" id="UP000009102"/>
    </source>
</evidence>
<dbReference type="EMBL" id="CP001801">
    <property type="protein sequence ID" value="ACX95747.1"/>
    <property type="molecule type" value="Genomic_DNA"/>
</dbReference>
<name>D0KZ74_HALNC</name>
<proteinExistence type="predicted"/>